<proteinExistence type="inferred from homology"/>
<dbReference type="EMBL" id="MTPX02000042">
    <property type="protein sequence ID" value="PHP52481.1"/>
    <property type="molecule type" value="Genomic_DNA"/>
</dbReference>
<feature type="binding site" evidence="8">
    <location>
        <position position="104"/>
    </location>
    <ligand>
        <name>Mg(2+)</name>
        <dbReference type="ChEBI" id="CHEBI:18420"/>
    </ligand>
</feature>
<comment type="cofactor">
    <cofactor evidence="1 8">
        <name>Mg(2+)</name>
        <dbReference type="ChEBI" id="CHEBI:18420"/>
    </cofactor>
</comment>
<comment type="similarity">
    <text evidence="7 8">Belongs to the PINc/VapC protein family.</text>
</comment>
<dbReference type="InterPro" id="IPR050556">
    <property type="entry name" value="Type_II_TA_system_RNase"/>
</dbReference>
<evidence type="ECO:0000256" key="1">
    <source>
        <dbReference type="ARBA" id="ARBA00001946"/>
    </source>
</evidence>
<evidence type="ECO:0000256" key="7">
    <source>
        <dbReference type="ARBA" id="ARBA00038093"/>
    </source>
</evidence>
<comment type="caution">
    <text evidence="11">The sequence shown here is derived from an EMBL/GenBank/DDBJ whole genome shotgun (WGS) entry which is preliminary data.</text>
</comment>
<name>A0ABX4MB49_9ACTO</name>
<dbReference type="Pfam" id="PF01850">
    <property type="entry name" value="PIN"/>
    <property type="match status" value="1"/>
</dbReference>
<keyword evidence="6 8" id="KW-0460">Magnesium</keyword>
<feature type="domain" description="PIN" evidence="10">
    <location>
        <begin position="3"/>
        <end position="122"/>
    </location>
</feature>
<sequence>MSYLLDTNVVSELRKPARRADPQVRSWVTSRRPSDLHLSVITILEVELGIARMHRRDHAQAQRLQSWLDERLLDAFAGRILPVDLAAVRRAAHLHAPFPRPERDALIAATAAVHGLTVVTRNVKDFAPLEVTVANPWESRPRLTKLSGQRSSVSPGRHGPARRRGPAPGRWRRARHRGRASQAWRRADASQVQGVGTGNHEVVVAVHHQDRVADPGQFLRSLPPPAMHCPELAQQAGHPRGPVGTFAGRHTAQKLIRPAPQRHGEEQVVTGAFRVTAACAIARKVGPGTRVMRLFRFGGVVVGVGAAVRVVVLGLTRTYSPDQGRSQADEVNTGWAVPACDDSLGPLGPPGRRTGTATIDNAHR</sequence>
<dbReference type="HAMAP" id="MF_00265">
    <property type="entry name" value="VapC_Nob1"/>
    <property type="match status" value="1"/>
</dbReference>
<dbReference type="CDD" id="cd18746">
    <property type="entry name" value="PIN_VapC4-5_FitB-like"/>
    <property type="match status" value="1"/>
</dbReference>
<evidence type="ECO:0000313" key="11">
    <source>
        <dbReference type="EMBL" id="PHP52481.1"/>
    </source>
</evidence>
<dbReference type="SUPFAM" id="SSF88723">
    <property type="entry name" value="PIN domain-like"/>
    <property type="match status" value="1"/>
</dbReference>
<dbReference type="EC" id="3.1.-.-" evidence="8"/>
<evidence type="ECO:0000256" key="3">
    <source>
        <dbReference type="ARBA" id="ARBA00022722"/>
    </source>
</evidence>
<feature type="region of interest" description="Disordered" evidence="9">
    <location>
        <begin position="341"/>
        <end position="364"/>
    </location>
</feature>
<evidence type="ECO:0000259" key="10">
    <source>
        <dbReference type="Pfam" id="PF01850"/>
    </source>
</evidence>
<evidence type="ECO:0000256" key="4">
    <source>
        <dbReference type="ARBA" id="ARBA00022723"/>
    </source>
</evidence>
<comment type="function">
    <text evidence="8">Toxic component of a toxin-antitoxin (TA) system. An RNase.</text>
</comment>
<dbReference type="PANTHER" id="PTHR33653">
    <property type="entry name" value="RIBONUCLEASE VAPC2"/>
    <property type="match status" value="1"/>
</dbReference>
<dbReference type="PANTHER" id="PTHR33653:SF1">
    <property type="entry name" value="RIBONUCLEASE VAPC2"/>
    <property type="match status" value="1"/>
</dbReference>
<keyword evidence="5 8" id="KW-0378">Hydrolase</keyword>
<feature type="compositionally biased region" description="Low complexity" evidence="9">
    <location>
        <begin position="344"/>
        <end position="356"/>
    </location>
</feature>
<keyword evidence="3 8" id="KW-0540">Nuclease</keyword>
<evidence type="ECO:0000256" key="2">
    <source>
        <dbReference type="ARBA" id="ARBA00022649"/>
    </source>
</evidence>
<gene>
    <name evidence="8" type="primary">vapC</name>
    <name evidence="11" type="ORF">BW737_008100</name>
</gene>
<feature type="compositionally biased region" description="Basic residues" evidence="9">
    <location>
        <begin position="159"/>
        <end position="179"/>
    </location>
</feature>
<dbReference type="InterPro" id="IPR029060">
    <property type="entry name" value="PIN-like_dom_sf"/>
</dbReference>
<keyword evidence="12" id="KW-1185">Reference proteome</keyword>
<dbReference type="InterPro" id="IPR002716">
    <property type="entry name" value="PIN_dom"/>
</dbReference>
<keyword evidence="4 8" id="KW-0479">Metal-binding</keyword>
<feature type="region of interest" description="Disordered" evidence="9">
    <location>
        <begin position="140"/>
        <end position="192"/>
    </location>
</feature>
<dbReference type="Gene3D" id="3.40.50.1010">
    <property type="entry name" value="5'-nuclease"/>
    <property type="match status" value="1"/>
</dbReference>
<accession>A0ABX4MB49</accession>
<evidence type="ECO:0000256" key="5">
    <source>
        <dbReference type="ARBA" id="ARBA00022801"/>
    </source>
</evidence>
<keyword evidence="8" id="KW-0800">Toxin</keyword>
<evidence type="ECO:0000256" key="6">
    <source>
        <dbReference type="ARBA" id="ARBA00022842"/>
    </source>
</evidence>
<evidence type="ECO:0000256" key="9">
    <source>
        <dbReference type="SAM" id="MobiDB-lite"/>
    </source>
</evidence>
<reference evidence="11 12" key="1">
    <citation type="submission" date="2017-10" db="EMBL/GenBank/DDBJ databases">
        <title>Draft genome sequence of cellulolytic Actinomyces sp CtC72 isolated from cattle rumen fluid.</title>
        <authorList>
            <person name="Joshi A.J."/>
            <person name="Vasudevan G."/>
            <person name="Lanjekar V.B."/>
            <person name="Hivarkar S."/>
            <person name="Engineer A."/>
            <person name="Pore S.D."/>
            <person name="Dhakephalkar P.K."/>
            <person name="Dagar S."/>
        </authorList>
    </citation>
    <scope>NUCLEOTIDE SEQUENCE [LARGE SCALE GENOMIC DNA]</scope>
    <source>
        <strain evidence="12">CtC72</strain>
    </source>
</reference>
<evidence type="ECO:0000313" key="12">
    <source>
        <dbReference type="Proteomes" id="UP000194577"/>
    </source>
</evidence>
<evidence type="ECO:0000256" key="8">
    <source>
        <dbReference type="HAMAP-Rule" id="MF_00265"/>
    </source>
</evidence>
<dbReference type="Proteomes" id="UP000194577">
    <property type="component" value="Unassembled WGS sequence"/>
</dbReference>
<organism evidence="11 12">
    <name type="scientific">Actinomyces ruminis</name>
    <dbReference type="NCBI Taxonomy" id="1937003"/>
    <lineage>
        <taxon>Bacteria</taxon>
        <taxon>Bacillati</taxon>
        <taxon>Actinomycetota</taxon>
        <taxon>Actinomycetes</taxon>
        <taxon>Actinomycetales</taxon>
        <taxon>Actinomycetaceae</taxon>
        <taxon>Actinomyces</taxon>
    </lineage>
</organism>
<protein>
    <recommendedName>
        <fullName evidence="8">Ribonuclease VapC</fullName>
        <shortName evidence="8">RNase VapC</shortName>
        <ecNumber evidence="8">3.1.-.-</ecNumber>
    </recommendedName>
    <alternativeName>
        <fullName evidence="8">Toxin VapC</fullName>
    </alternativeName>
</protein>
<feature type="binding site" evidence="8">
    <location>
        <position position="6"/>
    </location>
    <ligand>
        <name>Mg(2+)</name>
        <dbReference type="ChEBI" id="CHEBI:18420"/>
    </ligand>
</feature>
<keyword evidence="2 8" id="KW-1277">Toxin-antitoxin system</keyword>
<dbReference type="RefSeq" id="WP_086614303.1">
    <property type="nucleotide sequence ID" value="NZ_MTPX02000042.1"/>
</dbReference>
<dbReference type="InterPro" id="IPR022907">
    <property type="entry name" value="VapC_family"/>
</dbReference>